<sequence length="390" mass="42870">MPFLSPVSIFRAHIPLPVGPVVVRAPGNGGVAMKTEIAIPSQSQGLLGQGENARWHGKRTDPQAISVIRSNGDLSETTRLRRRRLLPPRAHEVAPVGRDRKLNRDHHDDRGDIRREQAGLRRLDGERLPLIHQSNDTLDEDGTAAAAEIPGWDNRQSSDSAQSRDTESSHYRRTDMYRSISNDHASGDQESSLGSMYVVVRPWGSRIRRHPEIVLSEMQDVNTDTASSLRANPRGDLKTVRTQAEPVDGRLCASFLVPSLPPLSSASSFPVYAAPFKAAHPFGYATMPGSDDPFLTMVLDPSQRRLASIATSFLGTGAGKYTSFIPYPLLRLAAITDSQQSLDVVPSRLGSDESDVHYRSLSDTLRSVETMRLVLESMRPLLGLRPSSET</sequence>
<organism evidence="2 3">
    <name type="scientific">Spizellomyces punctatus (strain DAOM BR117)</name>
    <dbReference type="NCBI Taxonomy" id="645134"/>
    <lineage>
        <taxon>Eukaryota</taxon>
        <taxon>Fungi</taxon>
        <taxon>Fungi incertae sedis</taxon>
        <taxon>Chytridiomycota</taxon>
        <taxon>Chytridiomycota incertae sedis</taxon>
        <taxon>Chytridiomycetes</taxon>
        <taxon>Spizellomycetales</taxon>
        <taxon>Spizellomycetaceae</taxon>
        <taxon>Spizellomyces</taxon>
    </lineage>
</organism>
<feature type="compositionally biased region" description="Basic and acidic residues" evidence="1">
    <location>
        <begin position="89"/>
        <end position="129"/>
    </location>
</feature>
<evidence type="ECO:0000313" key="3">
    <source>
        <dbReference type="Proteomes" id="UP000053201"/>
    </source>
</evidence>
<name>A0A0L0HFW5_SPIPD</name>
<dbReference type="EMBL" id="KQ257457">
    <property type="protein sequence ID" value="KNC99678.1"/>
    <property type="molecule type" value="Genomic_DNA"/>
</dbReference>
<gene>
    <name evidence="2" type="ORF">SPPG_05060</name>
</gene>
<proteinExistence type="predicted"/>
<feature type="region of interest" description="Disordered" evidence="1">
    <location>
        <begin position="83"/>
        <end position="191"/>
    </location>
</feature>
<dbReference type="Proteomes" id="UP000053201">
    <property type="component" value="Unassembled WGS sequence"/>
</dbReference>
<protein>
    <submittedName>
        <fullName evidence="2">Uncharacterized protein</fullName>
    </submittedName>
</protein>
<accession>A0A0L0HFW5</accession>
<evidence type="ECO:0000256" key="1">
    <source>
        <dbReference type="SAM" id="MobiDB-lite"/>
    </source>
</evidence>
<dbReference type="AlphaFoldDB" id="A0A0L0HFW5"/>
<keyword evidence="3" id="KW-1185">Reference proteome</keyword>
<dbReference type="InParanoid" id="A0A0L0HFW5"/>
<feature type="compositionally biased region" description="Polar residues" evidence="1">
    <location>
        <begin position="179"/>
        <end position="191"/>
    </location>
</feature>
<dbReference type="GeneID" id="27688472"/>
<reference evidence="2 3" key="1">
    <citation type="submission" date="2009-08" db="EMBL/GenBank/DDBJ databases">
        <title>The Genome Sequence of Spizellomyces punctatus strain DAOM BR117.</title>
        <authorList>
            <consortium name="The Broad Institute Genome Sequencing Platform"/>
            <person name="Russ C."/>
            <person name="Cuomo C."/>
            <person name="Shea T."/>
            <person name="Young S.K."/>
            <person name="Zeng Q."/>
            <person name="Koehrsen M."/>
            <person name="Haas B."/>
            <person name="Borodovsky M."/>
            <person name="Guigo R."/>
            <person name="Alvarado L."/>
            <person name="Berlin A."/>
            <person name="Bochicchio J."/>
            <person name="Borenstein D."/>
            <person name="Chapman S."/>
            <person name="Chen Z."/>
            <person name="Engels R."/>
            <person name="Freedman E."/>
            <person name="Gellesch M."/>
            <person name="Goldberg J."/>
            <person name="Griggs A."/>
            <person name="Gujja S."/>
            <person name="Heiman D."/>
            <person name="Hepburn T."/>
            <person name="Howarth C."/>
            <person name="Jen D."/>
            <person name="Larson L."/>
            <person name="Lewis B."/>
            <person name="Mehta T."/>
            <person name="Park D."/>
            <person name="Pearson M."/>
            <person name="Roberts A."/>
            <person name="Saif S."/>
            <person name="Shenoy N."/>
            <person name="Sisk P."/>
            <person name="Stolte C."/>
            <person name="Sykes S."/>
            <person name="Thomson T."/>
            <person name="Walk T."/>
            <person name="White J."/>
            <person name="Yandava C."/>
            <person name="Burger G."/>
            <person name="Gray M.W."/>
            <person name="Holland P.W.H."/>
            <person name="King N."/>
            <person name="Lang F.B.F."/>
            <person name="Roger A.J."/>
            <person name="Ruiz-Trillo I."/>
            <person name="Lander E."/>
            <person name="Nusbaum C."/>
        </authorList>
    </citation>
    <scope>NUCLEOTIDE SEQUENCE [LARGE SCALE GENOMIC DNA]</scope>
    <source>
        <strain evidence="2 3">DAOM BR117</strain>
    </source>
</reference>
<evidence type="ECO:0000313" key="2">
    <source>
        <dbReference type="EMBL" id="KNC99678.1"/>
    </source>
</evidence>
<dbReference type="VEuPathDB" id="FungiDB:SPPG_05060"/>
<feature type="compositionally biased region" description="Basic and acidic residues" evidence="1">
    <location>
        <begin position="162"/>
        <end position="176"/>
    </location>
</feature>
<dbReference type="RefSeq" id="XP_016607718.1">
    <property type="nucleotide sequence ID" value="XM_016753295.1"/>
</dbReference>
<dbReference type="OrthoDB" id="2153155at2759"/>